<sequence>MPPAGVASVADPLETVIPLLRPQVVLSKVVSGAGDWSIRKPRYADPSFCLMLAGNCWLSPDGIDPVELFAGDFLLLPETPSFVMASDPSLAPTDVELHPSADSHYGPVDGPEPMRMLGGYFRFDRANARLLVKLLPPTILIRHDESGSARLNRIVELITDEAIAQRPCREPILERLVEVLLIEACRFRTERPTVGENGLIAGLSDPQLAGALREIHDGVAEHWTVEKLARTANMSRAVFAERFANTIGMPPMQYVLEWRVALAKDMLQSEQLSIGEIAARTGYQSASAFTTAFTRVTGRSPRAYARGSGD</sequence>
<proteinExistence type="predicted"/>
<organism evidence="5 6">
    <name type="scientific">Mycolicibacterium nivoides</name>
    <dbReference type="NCBI Taxonomy" id="2487344"/>
    <lineage>
        <taxon>Bacteria</taxon>
        <taxon>Bacillati</taxon>
        <taxon>Actinomycetota</taxon>
        <taxon>Actinomycetes</taxon>
        <taxon>Mycobacteriales</taxon>
        <taxon>Mycobacteriaceae</taxon>
        <taxon>Mycolicibacterium</taxon>
    </lineage>
</organism>
<protein>
    <submittedName>
        <fullName evidence="5">AraC family transcriptional regulator</fullName>
    </submittedName>
</protein>
<keyword evidence="2" id="KW-0238">DNA-binding</keyword>
<dbReference type="EMBL" id="JBKBDD010000016">
    <property type="protein sequence ID" value="MFN6547674.1"/>
    <property type="molecule type" value="Genomic_DNA"/>
</dbReference>
<dbReference type="InterPro" id="IPR050204">
    <property type="entry name" value="AraC_XylS_family_regulators"/>
</dbReference>
<dbReference type="Proteomes" id="UP001635816">
    <property type="component" value="Unassembled WGS sequence"/>
</dbReference>
<dbReference type="PROSITE" id="PS00041">
    <property type="entry name" value="HTH_ARAC_FAMILY_1"/>
    <property type="match status" value="1"/>
</dbReference>
<dbReference type="PANTHER" id="PTHR46796:SF7">
    <property type="entry name" value="ARAC FAMILY TRANSCRIPTIONAL REGULATOR"/>
    <property type="match status" value="1"/>
</dbReference>
<evidence type="ECO:0000313" key="6">
    <source>
        <dbReference type="Proteomes" id="UP001635816"/>
    </source>
</evidence>
<dbReference type="SUPFAM" id="SSF46689">
    <property type="entry name" value="Homeodomain-like"/>
    <property type="match status" value="2"/>
</dbReference>
<dbReference type="RefSeq" id="WP_124713251.1">
    <property type="nucleotide sequence ID" value="NZ_CP034072.1"/>
</dbReference>
<keyword evidence="3" id="KW-0804">Transcription</keyword>
<gene>
    <name evidence="5" type="ORF">ACK4CT_31220</name>
</gene>
<feature type="domain" description="HTH araC/xylS-type" evidence="4">
    <location>
        <begin position="209"/>
        <end position="307"/>
    </location>
</feature>
<dbReference type="InterPro" id="IPR018062">
    <property type="entry name" value="HTH_AraC-typ_CS"/>
</dbReference>
<dbReference type="Pfam" id="PF12833">
    <property type="entry name" value="HTH_18"/>
    <property type="match status" value="1"/>
</dbReference>
<accession>A0ABW9LKA3</accession>
<dbReference type="PANTHER" id="PTHR46796">
    <property type="entry name" value="HTH-TYPE TRANSCRIPTIONAL ACTIVATOR RHAS-RELATED"/>
    <property type="match status" value="1"/>
</dbReference>
<dbReference type="Gene3D" id="1.10.10.60">
    <property type="entry name" value="Homeodomain-like"/>
    <property type="match status" value="2"/>
</dbReference>
<dbReference type="Pfam" id="PF12852">
    <property type="entry name" value="Cupin_6"/>
    <property type="match status" value="1"/>
</dbReference>
<dbReference type="GeneID" id="300558047"/>
<evidence type="ECO:0000259" key="4">
    <source>
        <dbReference type="PROSITE" id="PS01124"/>
    </source>
</evidence>
<dbReference type="InterPro" id="IPR009057">
    <property type="entry name" value="Homeodomain-like_sf"/>
</dbReference>
<evidence type="ECO:0000256" key="1">
    <source>
        <dbReference type="ARBA" id="ARBA00023015"/>
    </source>
</evidence>
<evidence type="ECO:0000256" key="2">
    <source>
        <dbReference type="ARBA" id="ARBA00023125"/>
    </source>
</evidence>
<evidence type="ECO:0000256" key="3">
    <source>
        <dbReference type="ARBA" id="ARBA00023163"/>
    </source>
</evidence>
<comment type="caution">
    <text evidence="5">The sequence shown here is derived from an EMBL/GenBank/DDBJ whole genome shotgun (WGS) entry which is preliminary data.</text>
</comment>
<dbReference type="PROSITE" id="PS01124">
    <property type="entry name" value="HTH_ARAC_FAMILY_2"/>
    <property type="match status" value="1"/>
</dbReference>
<dbReference type="InterPro" id="IPR018060">
    <property type="entry name" value="HTH_AraC"/>
</dbReference>
<dbReference type="InterPro" id="IPR032783">
    <property type="entry name" value="AraC_lig"/>
</dbReference>
<name>A0ABW9LKA3_9MYCO</name>
<keyword evidence="1" id="KW-0805">Transcription regulation</keyword>
<evidence type="ECO:0000313" key="5">
    <source>
        <dbReference type="EMBL" id="MFN6547674.1"/>
    </source>
</evidence>
<dbReference type="SMART" id="SM00342">
    <property type="entry name" value="HTH_ARAC"/>
    <property type="match status" value="1"/>
</dbReference>
<reference evidence="5 6" key="1">
    <citation type="submission" date="2024-12" db="EMBL/GenBank/DDBJ databases">
        <title>The coexistence of Mycolicibacterium septicum and Mycolicibacterium nivoides in clinical samples.</title>
        <authorList>
            <person name="Wang C."/>
            <person name="Feng Y."/>
            <person name="Zong Z."/>
        </authorList>
    </citation>
    <scope>NUCLEOTIDE SEQUENCE [LARGE SCALE GENOMIC DNA]</scope>
    <source>
        <strain evidence="5 6">120309</strain>
    </source>
</reference>
<keyword evidence="6" id="KW-1185">Reference proteome</keyword>